<evidence type="ECO:0000256" key="2">
    <source>
        <dbReference type="ARBA" id="ARBA00022679"/>
    </source>
</evidence>
<evidence type="ECO:0000313" key="6">
    <source>
        <dbReference type="Proteomes" id="UP000183255"/>
    </source>
</evidence>
<evidence type="ECO:0000313" key="5">
    <source>
        <dbReference type="EMBL" id="SDI75444.1"/>
    </source>
</evidence>
<feature type="domain" description="Phosphate acetyl/butaryl transferase" evidence="4">
    <location>
        <begin position="5"/>
        <end position="76"/>
    </location>
</feature>
<gene>
    <name evidence="5" type="ORF">SAMN05421804_104101</name>
</gene>
<dbReference type="AlphaFoldDB" id="A0A1G8N5G9"/>
<dbReference type="PANTHER" id="PTHR43356:SF2">
    <property type="entry name" value="PHOSPHATE ACETYLTRANSFERASE"/>
    <property type="match status" value="1"/>
</dbReference>
<dbReference type="InterPro" id="IPR002505">
    <property type="entry name" value="PTA_PTB"/>
</dbReference>
<organism evidence="5 6">
    <name type="scientific">Proteiniclasticum ruminis</name>
    <dbReference type="NCBI Taxonomy" id="398199"/>
    <lineage>
        <taxon>Bacteria</taxon>
        <taxon>Bacillati</taxon>
        <taxon>Bacillota</taxon>
        <taxon>Clostridia</taxon>
        <taxon>Eubacteriales</taxon>
        <taxon>Clostridiaceae</taxon>
        <taxon>Proteiniclasticum</taxon>
    </lineage>
</organism>
<dbReference type="InterPro" id="IPR050500">
    <property type="entry name" value="Phos_Acetyltrans/Butyryltrans"/>
</dbReference>
<evidence type="ECO:0000256" key="3">
    <source>
        <dbReference type="ARBA" id="ARBA00023315"/>
    </source>
</evidence>
<dbReference type="EMBL" id="FNDZ01000004">
    <property type="protein sequence ID" value="SDI75444.1"/>
    <property type="molecule type" value="Genomic_DNA"/>
</dbReference>
<dbReference type="RefSeq" id="WP_031576135.1">
    <property type="nucleotide sequence ID" value="NZ_DAMBCI010000009.1"/>
</dbReference>
<protein>
    <submittedName>
        <fullName evidence="5">Phosphate butyryltransferase</fullName>
    </submittedName>
</protein>
<dbReference type="InterPro" id="IPR012147">
    <property type="entry name" value="P_Ac_Bu_trans"/>
</dbReference>
<keyword evidence="2 5" id="KW-0808">Transferase</keyword>
<dbReference type="PIRSF" id="PIRSF000428">
    <property type="entry name" value="P_Ac_trans"/>
    <property type="match status" value="1"/>
</dbReference>
<dbReference type="SUPFAM" id="SSF53659">
    <property type="entry name" value="Isocitrate/Isopropylmalate dehydrogenase-like"/>
    <property type="match status" value="1"/>
</dbReference>
<evidence type="ECO:0000259" key="4">
    <source>
        <dbReference type="Pfam" id="PF01515"/>
    </source>
</evidence>
<dbReference type="GO" id="GO:0016746">
    <property type="term" value="F:acyltransferase activity"/>
    <property type="evidence" value="ECO:0007669"/>
    <property type="project" value="UniProtKB-KW"/>
</dbReference>
<comment type="similarity">
    <text evidence="1">Belongs to the phosphate acetyltransferase and butyryltransferase family.</text>
</comment>
<dbReference type="Proteomes" id="UP000183255">
    <property type="component" value="Unassembled WGS sequence"/>
</dbReference>
<feature type="domain" description="Phosphate acetyl/butaryl transferase" evidence="4">
    <location>
        <begin position="77"/>
        <end position="292"/>
    </location>
</feature>
<dbReference type="PANTHER" id="PTHR43356">
    <property type="entry name" value="PHOSPHATE ACETYLTRANSFERASE"/>
    <property type="match status" value="1"/>
</dbReference>
<reference evidence="5 6" key="1">
    <citation type="submission" date="2016-10" db="EMBL/GenBank/DDBJ databases">
        <authorList>
            <person name="de Groot N.N."/>
        </authorList>
    </citation>
    <scope>NUCLEOTIDE SEQUENCE [LARGE SCALE GENOMIC DNA]</scope>
    <source>
        <strain evidence="5 6">CGMCC 1.5058</strain>
    </source>
</reference>
<evidence type="ECO:0000256" key="1">
    <source>
        <dbReference type="ARBA" id="ARBA00005656"/>
    </source>
</evidence>
<accession>A0A1G8N5G9</accession>
<sequence length="302" mass="32798">MITSLKEILTLAKNQKKRIAVACAEDKDVLVSLSEAERHGLATFLLYGDALKIREVMEGNNLSFRHAEIIDVKTPEEAAYQAAKSISEERADILMKGLVDTKILLKAVLSKDLNLRGGGILSHVMIYEMKNYEKLILLTDGGMVMKPSLEDKKGIIENTRILGKILGLQPMKVAVLSAVEKVNPNLESSTEAQELKEFYQEDADLLVEGPLSFDIAISKESALHKGYKGKVAGDADVLLVPSLESGNFLGKSFTYMADADSAGIILGAKCPVILTSRSDSSEAKLNSIALAVLMTRTEGETI</sequence>
<keyword evidence="3" id="KW-0012">Acyltransferase</keyword>
<name>A0A1G8N5G9_9CLOT</name>
<dbReference type="Gene3D" id="3.40.718.10">
    <property type="entry name" value="Isopropylmalate Dehydrogenase"/>
    <property type="match status" value="1"/>
</dbReference>
<proteinExistence type="inferred from homology"/>
<dbReference type="Pfam" id="PF01515">
    <property type="entry name" value="PTA_PTB"/>
    <property type="match status" value="2"/>
</dbReference>